<dbReference type="Proteomes" id="UP000006056">
    <property type="component" value="Chromosome"/>
</dbReference>
<keyword evidence="3" id="KW-1185">Reference proteome</keyword>
<dbReference type="HOGENOM" id="CLU_079080_0_0_0"/>
<dbReference type="AlphaFoldDB" id="I3ZJ19"/>
<feature type="region of interest" description="Disordered" evidence="1">
    <location>
        <begin position="171"/>
        <end position="190"/>
    </location>
</feature>
<name>I3ZJ19_TERRK</name>
<evidence type="ECO:0000256" key="1">
    <source>
        <dbReference type="SAM" id="MobiDB-lite"/>
    </source>
</evidence>
<gene>
    <name evidence="2" type="ordered locus">Terro_3005</name>
</gene>
<reference evidence="2 3" key="1">
    <citation type="submission" date="2012-06" db="EMBL/GenBank/DDBJ databases">
        <title>Complete genome of Terriglobus roseus DSM 18391.</title>
        <authorList>
            <consortium name="US DOE Joint Genome Institute (JGI-PGF)"/>
            <person name="Lucas S."/>
            <person name="Copeland A."/>
            <person name="Lapidus A."/>
            <person name="Glavina del Rio T."/>
            <person name="Dalin E."/>
            <person name="Tice H."/>
            <person name="Bruce D."/>
            <person name="Goodwin L."/>
            <person name="Pitluck S."/>
            <person name="Peters L."/>
            <person name="Mikhailova N."/>
            <person name="Munk A.C.C."/>
            <person name="Kyrpides N."/>
            <person name="Mavromatis K."/>
            <person name="Ivanova N."/>
            <person name="Brettin T."/>
            <person name="Detter J.C."/>
            <person name="Han C."/>
            <person name="Larimer F."/>
            <person name="Land M."/>
            <person name="Hauser L."/>
            <person name="Markowitz V."/>
            <person name="Cheng J.-F."/>
            <person name="Hugenholtz P."/>
            <person name="Woyke T."/>
            <person name="Wu D."/>
            <person name="Brambilla E."/>
            <person name="Klenk H.-P."/>
            <person name="Eisen J.A."/>
        </authorList>
    </citation>
    <scope>NUCLEOTIDE SEQUENCE [LARGE SCALE GENOMIC DNA]</scope>
    <source>
        <strain evidence="3">DSM 18391 / NRRL B-41598 / KBS 63</strain>
    </source>
</reference>
<dbReference type="Pfam" id="PF12543">
    <property type="entry name" value="DUF3738"/>
    <property type="match status" value="1"/>
</dbReference>
<dbReference type="STRING" id="926566.Terro_3005"/>
<dbReference type="InterPro" id="IPR017801">
    <property type="entry name" value="DUF3738"/>
</dbReference>
<evidence type="ECO:0000313" key="2">
    <source>
        <dbReference type="EMBL" id="AFL89237.1"/>
    </source>
</evidence>
<proteinExistence type="predicted"/>
<organism evidence="2 3">
    <name type="scientific">Terriglobus roseus (strain DSM 18391 / NRRL B-41598 / KBS 63)</name>
    <dbReference type="NCBI Taxonomy" id="926566"/>
    <lineage>
        <taxon>Bacteria</taxon>
        <taxon>Pseudomonadati</taxon>
        <taxon>Acidobacteriota</taxon>
        <taxon>Terriglobia</taxon>
        <taxon>Terriglobales</taxon>
        <taxon>Acidobacteriaceae</taxon>
        <taxon>Terriglobus</taxon>
    </lineage>
</organism>
<dbReference type="eggNOG" id="COG4219">
    <property type="taxonomic scope" value="Bacteria"/>
</dbReference>
<dbReference type="EMBL" id="CP003379">
    <property type="protein sequence ID" value="AFL89237.1"/>
    <property type="molecule type" value="Genomic_DNA"/>
</dbReference>
<protein>
    <recommendedName>
        <fullName evidence="4">Soil-associated protein, TIGR03435 family</fullName>
    </recommendedName>
</protein>
<evidence type="ECO:0008006" key="4">
    <source>
        <dbReference type="Google" id="ProtNLM"/>
    </source>
</evidence>
<sequence>MRHRFRNTLCLAAILPLCFVQRSSDLLVQGPHPLRIPTGRSELIRSFVFDVASIRQSDPGMPVRQHFNSPSHVGSVDAVMRLSQVIGEALDVNFRFQLAGGPDWLDQQTFVVHATAEADVDRQLALMSDEEAKAEKRRMLLRLLQDRFGFIYHYEQRSGLTYFLSVQKENSGLQPGTGQQPGSGIVSSGAPSDIRLTAHNAKMSQFVGLMSYYLKAPVVDQTALNGTYDFKVHFNARPDLQSGDVDSGPLPEKALSSQLGLKLVRGKAPMRIAVIDALKEPSPN</sequence>
<accession>I3ZJ19</accession>
<evidence type="ECO:0000313" key="3">
    <source>
        <dbReference type="Proteomes" id="UP000006056"/>
    </source>
</evidence>
<dbReference type="KEGG" id="trs:Terro_3005"/>
<dbReference type="NCBIfam" id="TIGR03435">
    <property type="entry name" value="Soli_TIGR03435"/>
    <property type="match status" value="1"/>
</dbReference>
<dbReference type="RefSeq" id="WP_014786501.1">
    <property type="nucleotide sequence ID" value="NC_018014.1"/>
</dbReference>